<reference evidence="3" key="1">
    <citation type="journal article" date="2019" name="Gigascience">
        <title>De novo genome assembly of the endangered Acer yangbiense, a plant species with extremely small populations endemic to Yunnan Province, China.</title>
        <authorList>
            <person name="Yang J."/>
            <person name="Wariss H.M."/>
            <person name="Tao L."/>
            <person name="Zhang R."/>
            <person name="Yun Q."/>
            <person name="Hollingsworth P."/>
            <person name="Dao Z."/>
            <person name="Luo G."/>
            <person name="Guo H."/>
            <person name="Ma Y."/>
            <person name="Sun W."/>
        </authorList>
    </citation>
    <scope>NUCLEOTIDE SEQUENCE [LARGE SCALE GENOMIC DNA]</scope>
    <source>
        <strain evidence="3">cv. Malutang</strain>
    </source>
</reference>
<evidence type="ECO:0000313" key="2">
    <source>
        <dbReference type="EMBL" id="TXG66181.1"/>
    </source>
</evidence>
<proteinExistence type="predicted"/>
<organism evidence="2 3">
    <name type="scientific">Acer yangbiense</name>
    <dbReference type="NCBI Taxonomy" id="1000413"/>
    <lineage>
        <taxon>Eukaryota</taxon>
        <taxon>Viridiplantae</taxon>
        <taxon>Streptophyta</taxon>
        <taxon>Embryophyta</taxon>
        <taxon>Tracheophyta</taxon>
        <taxon>Spermatophyta</taxon>
        <taxon>Magnoliopsida</taxon>
        <taxon>eudicotyledons</taxon>
        <taxon>Gunneridae</taxon>
        <taxon>Pentapetalae</taxon>
        <taxon>rosids</taxon>
        <taxon>malvids</taxon>
        <taxon>Sapindales</taxon>
        <taxon>Sapindaceae</taxon>
        <taxon>Hippocastanoideae</taxon>
        <taxon>Acereae</taxon>
        <taxon>Acer</taxon>
    </lineage>
</organism>
<gene>
    <name evidence="2" type="ORF">EZV62_007456</name>
</gene>
<feature type="domain" description="SPX" evidence="1">
    <location>
        <begin position="1"/>
        <end position="84"/>
    </location>
</feature>
<dbReference type="PROSITE" id="PS51382">
    <property type="entry name" value="SPX"/>
    <property type="match status" value="1"/>
</dbReference>
<dbReference type="OrthoDB" id="5588846at2759"/>
<keyword evidence="3" id="KW-1185">Reference proteome</keyword>
<protein>
    <recommendedName>
        <fullName evidence="1">SPX domain-containing protein</fullName>
    </recommendedName>
</protein>
<name>A0A5C7IAR9_9ROSI</name>
<dbReference type="InterPro" id="IPR004331">
    <property type="entry name" value="SPX_dom"/>
</dbReference>
<dbReference type="EMBL" id="VAHF01000003">
    <property type="protein sequence ID" value="TXG66181.1"/>
    <property type="molecule type" value="Genomic_DNA"/>
</dbReference>
<accession>A0A5C7IAR9</accession>
<evidence type="ECO:0000259" key="1">
    <source>
        <dbReference type="PROSITE" id="PS51382"/>
    </source>
</evidence>
<evidence type="ECO:0000313" key="3">
    <source>
        <dbReference type="Proteomes" id="UP000323000"/>
    </source>
</evidence>
<dbReference type="Proteomes" id="UP000323000">
    <property type="component" value="Chromosome 3"/>
</dbReference>
<dbReference type="AlphaFoldDB" id="A0A5C7IAR9"/>
<sequence length="84" mass="9965">MARVYINYKLLKKKVNRYTQQIQVGQQDRPYILKDFARMVDDQIERIVLFLLEQQGALASRLSDLGEQHDVLLQQQDESRICEL</sequence>
<comment type="caution">
    <text evidence="2">The sequence shown here is derived from an EMBL/GenBank/DDBJ whole genome shotgun (WGS) entry which is preliminary data.</text>
</comment>